<comment type="caution">
    <text evidence="2">The sequence shown here is derived from an EMBL/GenBank/DDBJ whole genome shotgun (WGS) entry which is preliminary data.</text>
</comment>
<accession>A0ABQ5P6G1</accession>
<sequence>MDQGHVTPRGGPEWAQAWPRSRRRIAVEGDRSTGTDGSDAFGHHTVSGILGLPMPRER</sequence>
<gene>
    <name evidence="2" type="ORF">SYYSPA8_27755</name>
</gene>
<dbReference type="Proteomes" id="UP001291653">
    <property type="component" value="Unassembled WGS sequence"/>
</dbReference>
<proteinExistence type="predicted"/>
<feature type="region of interest" description="Disordered" evidence="1">
    <location>
        <begin position="1"/>
        <end position="58"/>
    </location>
</feature>
<reference evidence="2 3" key="1">
    <citation type="submission" date="2022-10" db="EMBL/GenBank/DDBJ databases">
        <title>Draft genome sequence of Streptomyces sp. YSPA8.</title>
        <authorList>
            <person name="Moriuchi R."/>
            <person name="Dohra H."/>
            <person name="Yamamura H."/>
            <person name="Kodani S."/>
        </authorList>
    </citation>
    <scope>NUCLEOTIDE SEQUENCE [LARGE SCALE GENOMIC DNA]</scope>
    <source>
        <strain evidence="2 3">YSPA8</strain>
    </source>
</reference>
<evidence type="ECO:0000256" key="1">
    <source>
        <dbReference type="SAM" id="MobiDB-lite"/>
    </source>
</evidence>
<evidence type="ECO:0000313" key="2">
    <source>
        <dbReference type="EMBL" id="GLF98170.1"/>
    </source>
</evidence>
<protein>
    <submittedName>
        <fullName evidence="2">Uncharacterized protein</fullName>
    </submittedName>
</protein>
<dbReference type="RefSeq" id="WP_323450156.1">
    <property type="nucleotide sequence ID" value="NZ_BSBI01000013.1"/>
</dbReference>
<organism evidence="2 3">
    <name type="scientific">Streptomyces yaizuensis</name>
    <dbReference type="NCBI Taxonomy" id="2989713"/>
    <lineage>
        <taxon>Bacteria</taxon>
        <taxon>Bacillati</taxon>
        <taxon>Actinomycetota</taxon>
        <taxon>Actinomycetes</taxon>
        <taxon>Kitasatosporales</taxon>
        <taxon>Streptomycetaceae</taxon>
        <taxon>Streptomyces</taxon>
    </lineage>
</organism>
<keyword evidence="3" id="KW-1185">Reference proteome</keyword>
<name>A0ABQ5P6G1_9ACTN</name>
<evidence type="ECO:0000313" key="3">
    <source>
        <dbReference type="Proteomes" id="UP001291653"/>
    </source>
</evidence>
<dbReference type="EMBL" id="BSBI01000013">
    <property type="protein sequence ID" value="GLF98170.1"/>
    <property type="molecule type" value="Genomic_DNA"/>
</dbReference>